<dbReference type="HOGENOM" id="CLU_632711_0_0_7"/>
<gene>
    <name evidence="2" type="ordered locus">Dole_2128</name>
</gene>
<sequence>MISILSYRDHSTTSRAIDLCAGFEHLKSGDRIIIKPNAVGADPGMPYYGMMTTATVVEGIVRALLDFGCRPENITIGDGGAVRRELGLNTRIILTAMGMRHIARTHGVKMIDFNEAPMKTVECGTLQLGIARPVLEADFLINVPVPKYHDQTGVTLSLKNLKGCLAPAAKRSCHTARLEDHIAAFNTKIPCHLTVMDGIYFLRGGGPMIDSGEPCRKNMIMAGTDRIEMDSAAAWILGVDPKTVRHLTTYARLMDREGDVGRVTWAGEDPEPFREPSFDGEMEVFGHNFQRAGIRGIRILPPGQTWCTGCNISLRAALYMLCKDNPGHDFGDVEIVCGKQARAAGDAARTILFGDCPVKTHARNTKTRERLELSGCPPSFIKAYPAMMRFLLPPPKAGWQVGKNLTLGGLTHTGLYRMRFPFFDEMTRSAQFDPTDFYRKR</sequence>
<name>A8ZTZ9_DESOH</name>
<evidence type="ECO:0000313" key="3">
    <source>
        <dbReference type="Proteomes" id="UP000008561"/>
    </source>
</evidence>
<dbReference type="eggNOG" id="COG2006">
    <property type="taxonomic scope" value="Bacteria"/>
</dbReference>
<dbReference type="Proteomes" id="UP000008561">
    <property type="component" value="Chromosome"/>
</dbReference>
<feature type="domain" description="DUF362" evidence="1">
    <location>
        <begin position="32"/>
        <end position="234"/>
    </location>
</feature>
<keyword evidence="3" id="KW-1185">Reference proteome</keyword>
<dbReference type="AlphaFoldDB" id="A8ZTZ9"/>
<dbReference type="EMBL" id="CP000859">
    <property type="protein sequence ID" value="ABW67932.1"/>
    <property type="molecule type" value="Genomic_DNA"/>
</dbReference>
<organism evidence="2 3">
    <name type="scientific">Desulfosudis oleivorans (strain DSM 6200 / JCM 39069 / Hxd3)</name>
    <name type="common">Desulfococcus oleovorans</name>
    <dbReference type="NCBI Taxonomy" id="96561"/>
    <lineage>
        <taxon>Bacteria</taxon>
        <taxon>Pseudomonadati</taxon>
        <taxon>Thermodesulfobacteriota</taxon>
        <taxon>Desulfobacteria</taxon>
        <taxon>Desulfobacterales</taxon>
        <taxon>Desulfosudaceae</taxon>
        <taxon>Desulfosudis</taxon>
    </lineage>
</organism>
<evidence type="ECO:0000313" key="2">
    <source>
        <dbReference type="EMBL" id="ABW67932.1"/>
    </source>
</evidence>
<dbReference type="STRING" id="96561.Dole_2128"/>
<reference evidence="2 3" key="1">
    <citation type="submission" date="2007-10" db="EMBL/GenBank/DDBJ databases">
        <title>Complete sequence of Desulfococcus oleovorans Hxd3.</title>
        <authorList>
            <consortium name="US DOE Joint Genome Institute"/>
            <person name="Copeland A."/>
            <person name="Lucas S."/>
            <person name="Lapidus A."/>
            <person name="Barry K."/>
            <person name="Glavina del Rio T."/>
            <person name="Dalin E."/>
            <person name="Tice H."/>
            <person name="Pitluck S."/>
            <person name="Kiss H."/>
            <person name="Brettin T."/>
            <person name="Bruce D."/>
            <person name="Detter J.C."/>
            <person name="Han C."/>
            <person name="Schmutz J."/>
            <person name="Larimer F."/>
            <person name="Land M."/>
            <person name="Hauser L."/>
            <person name="Kyrpides N."/>
            <person name="Kim E."/>
            <person name="Wawrik B."/>
            <person name="Richardson P."/>
        </authorList>
    </citation>
    <scope>NUCLEOTIDE SEQUENCE [LARGE SCALE GENOMIC DNA]</scope>
    <source>
        <strain evidence="3">DSM 6200 / JCM 39069 / Hxd3</strain>
    </source>
</reference>
<accession>A8ZTZ9</accession>
<evidence type="ECO:0000259" key="1">
    <source>
        <dbReference type="Pfam" id="PF04015"/>
    </source>
</evidence>
<dbReference type="KEGG" id="dol:Dole_2128"/>
<dbReference type="Pfam" id="PF04015">
    <property type="entry name" value="DUF362"/>
    <property type="match status" value="1"/>
</dbReference>
<dbReference type="InterPro" id="IPR007160">
    <property type="entry name" value="DUF362"/>
</dbReference>
<dbReference type="RefSeq" id="WP_012175544.1">
    <property type="nucleotide sequence ID" value="NC_009943.1"/>
</dbReference>
<proteinExistence type="predicted"/>
<protein>
    <recommendedName>
        <fullName evidence="1">DUF362 domain-containing protein</fullName>
    </recommendedName>
</protein>